<proteinExistence type="predicted"/>
<dbReference type="GeneID" id="19470094"/>
<accession>S3EAL3</accession>
<dbReference type="KEGG" id="glz:GLAREA_11052"/>
<keyword evidence="4 7" id="KW-1133">Transmembrane helix</keyword>
<organism evidence="8 9">
    <name type="scientific">Glarea lozoyensis (strain ATCC 20868 / MF5171)</name>
    <dbReference type="NCBI Taxonomy" id="1116229"/>
    <lineage>
        <taxon>Eukaryota</taxon>
        <taxon>Fungi</taxon>
        <taxon>Dikarya</taxon>
        <taxon>Ascomycota</taxon>
        <taxon>Pezizomycotina</taxon>
        <taxon>Leotiomycetes</taxon>
        <taxon>Helotiales</taxon>
        <taxon>Helotiaceae</taxon>
        <taxon>Glarea</taxon>
    </lineage>
</organism>
<dbReference type="Proteomes" id="UP000016922">
    <property type="component" value="Unassembled WGS sequence"/>
</dbReference>
<evidence type="ECO:0000256" key="5">
    <source>
        <dbReference type="ARBA" id="ARBA00023136"/>
    </source>
</evidence>
<dbReference type="AlphaFoldDB" id="S3EAL3"/>
<dbReference type="InterPro" id="IPR036259">
    <property type="entry name" value="MFS_trans_sf"/>
</dbReference>
<dbReference type="PANTHER" id="PTHR19432:SF35">
    <property type="entry name" value="SOLUTE CARRIER FAMILY 45 MEMBER 3 ISOFORM X1"/>
    <property type="match status" value="1"/>
</dbReference>
<feature type="transmembrane region" description="Helical" evidence="7">
    <location>
        <begin position="521"/>
        <end position="540"/>
    </location>
</feature>
<feature type="transmembrane region" description="Helical" evidence="7">
    <location>
        <begin position="220"/>
        <end position="244"/>
    </location>
</feature>
<evidence type="ECO:0000256" key="7">
    <source>
        <dbReference type="SAM" id="Phobius"/>
    </source>
</evidence>
<feature type="transmembrane region" description="Helical" evidence="7">
    <location>
        <begin position="132"/>
        <end position="150"/>
    </location>
</feature>
<feature type="transmembrane region" description="Helical" evidence="7">
    <location>
        <begin position="355"/>
        <end position="377"/>
    </location>
</feature>
<dbReference type="EMBL" id="KE145354">
    <property type="protein sequence ID" value="EPE35353.1"/>
    <property type="molecule type" value="Genomic_DNA"/>
</dbReference>
<evidence type="ECO:0000313" key="8">
    <source>
        <dbReference type="EMBL" id="EPE35353.1"/>
    </source>
</evidence>
<reference evidence="8 9" key="1">
    <citation type="journal article" date="2013" name="BMC Genomics">
        <title>Genomics-driven discovery of the pneumocandin biosynthetic gene cluster in the fungus Glarea lozoyensis.</title>
        <authorList>
            <person name="Chen L."/>
            <person name="Yue Q."/>
            <person name="Zhang X."/>
            <person name="Xiang M."/>
            <person name="Wang C."/>
            <person name="Li S."/>
            <person name="Che Y."/>
            <person name="Ortiz-Lopez F.J."/>
            <person name="Bills G.F."/>
            <person name="Liu X."/>
            <person name="An Z."/>
        </authorList>
    </citation>
    <scope>NUCLEOTIDE SEQUENCE [LARGE SCALE GENOMIC DNA]</scope>
    <source>
        <strain evidence="9">ATCC 20868 / MF5171</strain>
    </source>
</reference>
<keyword evidence="9" id="KW-1185">Reference proteome</keyword>
<evidence type="ECO:0000256" key="2">
    <source>
        <dbReference type="ARBA" id="ARBA00022448"/>
    </source>
</evidence>
<keyword evidence="5 7" id="KW-0472">Membrane</keyword>
<protein>
    <submittedName>
        <fullName evidence="8">MFS general substrate transporter</fullName>
    </submittedName>
</protein>
<dbReference type="SUPFAM" id="SSF103473">
    <property type="entry name" value="MFS general substrate transporter"/>
    <property type="match status" value="2"/>
</dbReference>
<evidence type="ECO:0000256" key="6">
    <source>
        <dbReference type="SAM" id="MobiDB-lite"/>
    </source>
</evidence>
<keyword evidence="2" id="KW-0813">Transport</keyword>
<dbReference type="eggNOG" id="KOG0637">
    <property type="taxonomic scope" value="Eukaryota"/>
</dbReference>
<dbReference type="Pfam" id="PF13347">
    <property type="entry name" value="MFS_2"/>
    <property type="match status" value="1"/>
</dbReference>
<feature type="transmembrane region" description="Helical" evidence="7">
    <location>
        <begin position="314"/>
        <end position="335"/>
    </location>
</feature>
<sequence>MNDITSYDSESAESKQPLLGYQSQQRGTSHWPNFGTMKPADVYGHGGLQDSESSVRALSPFRLLCLTISMGGLQTIWTSIMAQGSPYLASLGMSPSLISLVWLSGPLSGMFIQPYIGVLSDNCTFQWGRRKTFIVFGTIATSLFMVALPWTSNMVEFLFSCFGGNPMGPNSKAVTKFVAAMIISFLKISLQPVQCGIRALIVDCCPEDQQHQASAYASRVIGVGSILGYCSGFINFPTIFPFLGNTQFQVLSVLCCVCLVLTVLLQCMTIYEKKLDYKPAHRNQSVGVFGPLKQGFLTASTMPKRIRSICIVQFFSWLSWFSFMYYITTYIGALYRQETSATTGTTTIDPTRFGTVSMLAFASTFTFVSLTLPRYVATASGTPSHLPHTTEPLTLPRAWLIAHLLAAFSFLLLGLTDSSVSATFLTGVLGTSWALTQWAPFALIGEELAKIRQQPLRGHDRSSKKSDIEKLDDITEAESQTALILGIHNLAISAPQIVAAVGSSLIFWLLGLMGVVGTDAIGWVLMFGAVPAGMAAWWSMAV</sequence>
<feature type="transmembrane region" description="Helical" evidence="7">
    <location>
        <begin position="422"/>
        <end position="444"/>
    </location>
</feature>
<name>S3EAL3_GLAL2</name>
<dbReference type="Gene3D" id="1.20.1250.20">
    <property type="entry name" value="MFS general substrate transporter like domains"/>
    <property type="match status" value="1"/>
</dbReference>
<dbReference type="RefSeq" id="XP_008077432.1">
    <property type="nucleotide sequence ID" value="XM_008079241.1"/>
</dbReference>
<feature type="transmembrane region" description="Helical" evidence="7">
    <location>
        <begin position="398"/>
        <end position="416"/>
    </location>
</feature>
<evidence type="ECO:0000256" key="1">
    <source>
        <dbReference type="ARBA" id="ARBA00004141"/>
    </source>
</evidence>
<feature type="transmembrane region" description="Helical" evidence="7">
    <location>
        <begin position="100"/>
        <end position="120"/>
    </location>
</feature>
<dbReference type="HOGENOM" id="CLU_018303_1_1_1"/>
<gene>
    <name evidence="8" type="ORF">GLAREA_11052</name>
</gene>
<comment type="subcellular location">
    <subcellularLocation>
        <location evidence="1">Membrane</location>
        <topology evidence="1">Multi-pass membrane protein</topology>
    </subcellularLocation>
</comment>
<evidence type="ECO:0000313" key="9">
    <source>
        <dbReference type="Proteomes" id="UP000016922"/>
    </source>
</evidence>
<keyword evidence="3 7" id="KW-0812">Transmembrane</keyword>
<feature type="transmembrane region" description="Helical" evidence="7">
    <location>
        <begin position="61"/>
        <end position="80"/>
    </location>
</feature>
<feature type="transmembrane region" description="Helical" evidence="7">
    <location>
        <begin position="497"/>
        <end position="515"/>
    </location>
</feature>
<dbReference type="PANTHER" id="PTHR19432">
    <property type="entry name" value="SUGAR TRANSPORTER"/>
    <property type="match status" value="1"/>
</dbReference>
<feature type="region of interest" description="Disordered" evidence="6">
    <location>
        <begin position="1"/>
        <end position="26"/>
    </location>
</feature>
<dbReference type="GO" id="GO:0005886">
    <property type="term" value="C:plasma membrane"/>
    <property type="evidence" value="ECO:0007669"/>
    <property type="project" value="TreeGrafter"/>
</dbReference>
<evidence type="ECO:0000256" key="3">
    <source>
        <dbReference type="ARBA" id="ARBA00022692"/>
    </source>
</evidence>
<dbReference type="OrthoDB" id="28755at2759"/>
<evidence type="ECO:0000256" key="4">
    <source>
        <dbReference type="ARBA" id="ARBA00022989"/>
    </source>
</evidence>
<feature type="transmembrane region" description="Helical" evidence="7">
    <location>
        <begin position="250"/>
        <end position="271"/>
    </location>
</feature>
<dbReference type="OMA" id="GGLQVIW"/>
<dbReference type="GO" id="GO:0008506">
    <property type="term" value="F:sucrose:proton symporter activity"/>
    <property type="evidence" value="ECO:0007669"/>
    <property type="project" value="TreeGrafter"/>
</dbReference>